<dbReference type="GO" id="GO:0006083">
    <property type="term" value="P:acetate metabolic process"/>
    <property type="evidence" value="ECO:0007669"/>
    <property type="project" value="TreeGrafter"/>
</dbReference>
<evidence type="ECO:0000256" key="5">
    <source>
        <dbReference type="ARBA" id="ARBA00022741"/>
    </source>
</evidence>
<dbReference type="HAMAP" id="MF_00542">
    <property type="entry name" value="Butyrate_kinase"/>
    <property type="match status" value="1"/>
</dbReference>
<organism evidence="11 12">
    <name type="scientific">Candidatus Cryptobacteroides excrementipullorum</name>
    <dbReference type="NCBI Taxonomy" id="2840761"/>
    <lineage>
        <taxon>Bacteria</taxon>
        <taxon>Pseudomonadati</taxon>
        <taxon>Bacteroidota</taxon>
        <taxon>Bacteroidia</taxon>
        <taxon>Bacteroidales</taxon>
        <taxon>Candidatus Cryptobacteroides</taxon>
    </lineage>
</organism>
<dbReference type="InterPro" id="IPR011245">
    <property type="entry name" value="Butyrate_kin"/>
</dbReference>
<dbReference type="InterPro" id="IPR000890">
    <property type="entry name" value="Aliphatic_acid_kin_short-chain"/>
</dbReference>
<evidence type="ECO:0000256" key="7">
    <source>
        <dbReference type="ARBA" id="ARBA00022840"/>
    </source>
</evidence>
<dbReference type="GO" id="GO:0008776">
    <property type="term" value="F:acetate kinase activity"/>
    <property type="evidence" value="ECO:0007669"/>
    <property type="project" value="TreeGrafter"/>
</dbReference>
<name>A0A9D9IV82_9BACT</name>
<evidence type="ECO:0000313" key="12">
    <source>
        <dbReference type="Proteomes" id="UP000823771"/>
    </source>
</evidence>
<keyword evidence="7 9" id="KW-0067">ATP-binding</keyword>
<dbReference type="EMBL" id="JADILZ010000064">
    <property type="protein sequence ID" value="MBO8478646.1"/>
    <property type="molecule type" value="Genomic_DNA"/>
</dbReference>
<comment type="catalytic activity">
    <reaction evidence="8 9">
        <text>butanoate + ATP = butanoyl phosphate + ADP</text>
        <dbReference type="Rhea" id="RHEA:13585"/>
        <dbReference type="ChEBI" id="CHEBI:17968"/>
        <dbReference type="ChEBI" id="CHEBI:30616"/>
        <dbReference type="ChEBI" id="CHEBI:58079"/>
        <dbReference type="ChEBI" id="CHEBI:456216"/>
        <dbReference type="EC" id="2.7.2.7"/>
    </reaction>
</comment>
<dbReference type="InterPro" id="IPR023865">
    <property type="entry name" value="Aliphatic_acid_kinase_CS"/>
</dbReference>
<keyword evidence="3 9" id="KW-0963">Cytoplasm</keyword>
<dbReference type="PROSITE" id="PS01075">
    <property type="entry name" value="ACETATE_KINASE_1"/>
    <property type="match status" value="1"/>
</dbReference>
<dbReference type="Proteomes" id="UP000823771">
    <property type="component" value="Unassembled WGS sequence"/>
</dbReference>
<dbReference type="PIRSF" id="PIRSF036458">
    <property type="entry name" value="Butyrate_kin"/>
    <property type="match status" value="1"/>
</dbReference>
<keyword evidence="5 9" id="KW-0547">Nucleotide-binding</keyword>
<evidence type="ECO:0000256" key="10">
    <source>
        <dbReference type="RuleBase" id="RU003835"/>
    </source>
</evidence>
<evidence type="ECO:0000313" key="11">
    <source>
        <dbReference type="EMBL" id="MBO8478646.1"/>
    </source>
</evidence>
<reference evidence="11" key="2">
    <citation type="journal article" date="2021" name="PeerJ">
        <title>Extensive microbial diversity within the chicken gut microbiome revealed by metagenomics and culture.</title>
        <authorList>
            <person name="Gilroy R."/>
            <person name="Ravi A."/>
            <person name="Getino M."/>
            <person name="Pursley I."/>
            <person name="Horton D.L."/>
            <person name="Alikhan N.F."/>
            <person name="Baker D."/>
            <person name="Gharbi K."/>
            <person name="Hall N."/>
            <person name="Watson M."/>
            <person name="Adriaenssens E.M."/>
            <person name="Foster-Nyarko E."/>
            <person name="Jarju S."/>
            <person name="Secka A."/>
            <person name="Antonio M."/>
            <person name="Oren A."/>
            <person name="Chaudhuri R.R."/>
            <person name="La Ragione R."/>
            <person name="Hildebrand F."/>
            <person name="Pallen M.J."/>
        </authorList>
    </citation>
    <scope>NUCLEOTIDE SEQUENCE</scope>
    <source>
        <strain evidence="11">2478</strain>
    </source>
</reference>
<comment type="similarity">
    <text evidence="2 9 10">Belongs to the acetokinase family.</text>
</comment>
<protein>
    <recommendedName>
        <fullName evidence="9">Probable butyrate kinase</fullName>
        <shortName evidence="9">BK</shortName>
        <ecNumber evidence="9">2.7.2.7</ecNumber>
    </recommendedName>
    <alternativeName>
        <fullName evidence="9">Branched-chain carboxylic acid kinase</fullName>
    </alternativeName>
</protein>
<dbReference type="GO" id="GO:0047761">
    <property type="term" value="F:butyrate kinase activity"/>
    <property type="evidence" value="ECO:0007669"/>
    <property type="project" value="UniProtKB-UniRule"/>
</dbReference>
<evidence type="ECO:0000256" key="6">
    <source>
        <dbReference type="ARBA" id="ARBA00022777"/>
    </source>
</evidence>
<dbReference type="AlphaFoldDB" id="A0A9D9IV82"/>
<evidence type="ECO:0000256" key="9">
    <source>
        <dbReference type="HAMAP-Rule" id="MF_00542"/>
    </source>
</evidence>
<dbReference type="PANTHER" id="PTHR21060">
    <property type="entry name" value="ACETATE KINASE"/>
    <property type="match status" value="1"/>
</dbReference>
<evidence type="ECO:0000256" key="2">
    <source>
        <dbReference type="ARBA" id="ARBA00008748"/>
    </source>
</evidence>
<proteinExistence type="inferred from homology"/>
<dbReference type="GO" id="GO:0005737">
    <property type="term" value="C:cytoplasm"/>
    <property type="evidence" value="ECO:0007669"/>
    <property type="project" value="UniProtKB-SubCell"/>
</dbReference>
<dbReference type="NCBIfam" id="TIGR02707">
    <property type="entry name" value="butyr_kinase"/>
    <property type="match status" value="1"/>
</dbReference>
<dbReference type="PANTHER" id="PTHR21060:SF3">
    <property type="entry name" value="BUTYRATE KINASE 2-RELATED"/>
    <property type="match status" value="1"/>
</dbReference>
<dbReference type="CDD" id="cd24011">
    <property type="entry name" value="ASKHA_NBD_BK"/>
    <property type="match status" value="1"/>
</dbReference>
<evidence type="ECO:0000256" key="1">
    <source>
        <dbReference type="ARBA" id="ARBA00004496"/>
    </source>
</evidence>
<reference evidence="11" key="1">
    <citation type="submission" date="2020-10" db="EMBL/GenBank/DDBJ databases">
        <authorList>
            <person name="Gilroy R."/>
        </authorList>
    </citation>
    <scope>NUCLEOTIDE SEQUENCE</scope>
    <source>
        <strain evidence="11">2478</strain>
    </source>
</reference>
<evidence type="ECO:0000256" key="8">
    <source>
        <dbReference type="ARBA" id="ARBA00048596"/>
    </source>
</evidence>
<comment type="subcellular location">
    <subcellularLocation>
        <location evidence="1 9">Cytoplasm</location>
    </subcellularLocation>
</comment>
<keyword evidence="6 9" id="KW-0418">Kinase</keyword>
<dbReference type="EC" id="2.7.2.7" evidence="9"/>
<evidence type="ECO:0000256" key="3">
    <source>
        <dbReference type="ARBA" id="ARBA00022490"/>
    </source>
</evidence>
<keyword evidence="4 9" id="KW-0808">Transferase</keyword>
<dbReference type="InterPro" id="IPR043129">
    <property type="entry name" value="ATPase_NBD"/>
</dbReference>
<dbReference type="NCBIfam" id="NF002834">
    <property type="entry name" value="PRK03011.1-5"/>
    <property type="match status" value="1"/>
</dbReference>
<comment type="caution">
    <text evidence="11">The sequence shown here is derived from an EMBL/GenBank/DDBJ whole genome shotgun (WGS) entry which is preliminary data.</text>
</comment>
<dbReference type="SUPFAM" id="SSF53067">
    <property type="entry name" value="Actin-like ATPase domain"/>
    <property type="match status" value="2"/>
</dbReference>
<gene>
    <name evidence="9 11" type="primary">buk</name>
    <name evidence="11" type="ORF">IAB80_07145</name>
</gene>
<dbReference type="PRINTS" id="PR00471">
    <property type="entry name" value="ACETATEKNASE"/>
</dbReference>
<evidence type="ECO:0000256" key="4">
    <source>
        <dbReference type="ARBA" id="ARBA00022679"/>
    </source>
</evidence>
<dbReference type="GO" id="GO:0005524">
    <property type="term" value="F:ATP binding"/>
    <property type="evidence" value="ECO:0007669"/>
    <property type="project" value="UniProtKB-KW"/>
</dbReference>
<dbReference type="Pfam" id="PF00871">
    <property type="entry name" value="Acetate_kinase"/>
    <property type="match status" value="1"/>
</dbReference>
<accession>A0A9D9IV82</accession>
<sequence length="373" mass="40253">MTGRVLAINTGSTSTKIAYFKDGVKLFEQNLAHNAETLAEFDSVMDQDMMRKDAITEFLSSRNIPLCDIDIIMARGGLITPIRTGVYAVTPVMRAALKEAREGVHACNLSALIADDLAVEVNRARAEAGVAGECRAYIPDPPMADEMLPEAKVNGLPEFSRRPLFHALNSRAMCRRYARSTGMKYQDLTIIVAHMGGGTSVTLHKGGNVIDTNDALGGDGPISAERAGSVPGFPLVEMCFSGKYSKDEIKKRLVGRGGAVAWFGTNDFKEITARADADPEGREALFLKGYCLSIAKYIAALTTDVYGEVDAIILTGGIAYSQRITSEISDRVGFLAPVVVYPGENELESLAENGYGILSGEFEVKTYDPNMSL</sequence>
<dbReference type="Gene3D" id="3.30.420.40">
    <property type="match status" value="2"/>
</dbReference>